<accession>A0A412YIY9</accession>
<protein>
    <recommendedName>
        <fullName evidence="3">Tubulin-like protein</fullName>
    </recommendedName>
</protein>
<name>A0A412YIY9_9BACE</name>
<dbReference type="EMBL" id="QRZF01000002">
    <property type="protein sequence ID" value="RGV57390.1"/>
    <property type="molecule type" value="Genomic_DNA"/>
</dbReference>
<evidence type="ECO:0000313" key="2">
    <source>
        <dbReference type="Proteomes" id="UP000283850"/>
    </source>
</evidence>
<dbReference type="InterPro" id="IPR025904">
    <property type="entry name" value="Tubulin-like"/>
</dbReference>
<sequence length="1026" mass="116017">MEKLDSQSPNHILIGLGGTGGKVLKALRKRLFLEFPNETDRAQLSIGFIYVDSTREMMQPGDPSFKVMGKDASFTESEFVDIKSVNLGQILDNVDNFPGLKNIVRNGASMRNTLGEVGAAAGQKRRAGRILFAANCNKYVAALRAQYEKVRAISRKDSVNIHIFTGLAGGTGSGAIIDAVAQARAQASFRDAVITVYAMVPELEIPAGCQAGRYHQNGYAALCELSALNVGRFLPCDVIRGDEHISLDLDSNKQFGLMLYSNINENGVTVNSFTELPQLLADTIYFRMFLEYNADTTGDFIRGLSSENINDFCVEYSVKSKGNDKERARTKAISSFGIKRVIYPEKRIIEHISYTIGQQVLRQMQYNNFKDDFGFVQESVKKDYKQLYINDAHLRDWRLSDSFLTLNEKIYDTDKNFDSIQDYWKSTTNFYSYDDAKAADKNPLKYLESFCDGEFKNNFRLKKGVEEYYQDKGDDRILKEQASYIVERIERDLYTKWYEGQLSLDDLLHICDEILIYIKKRRANIDAEITTCDEKIKQYSDDAAANEYDWSHASLIARAAGASARRYTDHQEILSDLYVEKTTKLAKKFQASLLGKLRAAFEEFHAQVTEFAGKLYISMEIAEKRIADRNQKSKGVADLSKAIIEVCEDEKMIKFERAIILDKHRQETLSGGLRKAIVGNRTFAHFDELAAQTTEDTIFDLFDLQLAGQIREIHDQECQQDKILGMNILQQLQKVLLTDDDIRRFASDVVNQSGVFLKLDEGQLSKALNNNPNPVSHPESINRKTILVSLPSYEGNDSLKAFAVKLENALKSSFGNGTPGSTIRFNISDQRMNEITIAAVKYCFPMRAISWMTNYEREYNDMVQNPNPTEAAEARVLLHSEGDGTQLPGIMGEKIIPLKEFTPYLFVAAANDLIQYAQDAREEQGWCMITEDEWGTPTTTFIAASFTDIPVSEDFTSEMRDSIQEKVDNILKNAELKVSERNAMVEKVKVLMRDFVSKECSSPTSPKYTQFGADARKAIEMINTKR</sequence>
<gene>
    <name evidence="1" type="ORF">DWW10_02845</name>
</gene>
<dbReference type="AlphaFoldDB" id="A0A412YIY9"/>
<dbReference type="InterPro" id="IPR036525">
    <property type="entry name" value="Tubulin/FtsZ_GTPase_sf"/>
</dbReference>
<dbReference type="Proteomes" id="UP000283850">
    <property type="component" value="Unassembled WGS sequence"/>
</dbReference>
<dbReference type="Gene3D" id="3.40.50.1440">
    <property type="entry name" value="Tubulin/FtsZ, GTPase domain"/>
    <property type="match status" value="1"/>
</dbReference>
<proteinExistence type="predicted"/>
<reference evidence="1 2" key="1">
    <citation type="submission" date="2018-08" db="EMBL/GenBank/DDBJ databases">
        <title>A genome reference for cultivated species of the human gut microbiota.</title>
        <authorList>
            <person name="Zou Y."/>
            <person name="Xue W."/>
            <person name="Luo G."/>
        </authorList>
    </citation>
    <scope>NUCLEOTIDE SEQUENCE [LARGE SCALE GENOMIC DNA]</scope>
    <source>
        <strain evidence="1 2">AF14-32</strain>
    </source>
</reference>
<dbReference type="SUPFAM" id="SSF52490">
    <property type="entry name" value="Tubulin nucleotide-binding domain-like"/>
    <property type="match status" value="1"/>
</dbReference>
<comment type="caution">
    <text evidence="1">The sequence shown here is derived from an EMBL/GenBank/DDBJ whole genome shotgun (WGS) entry which is preliminary data.</text>
</comment>
<evidence type="ECO:0000313" key="1">
    <source>
        <dbReference type="EMBL" id="RGV57390.1"/>
    </source>
</evidence>
<dbReference type="Pfam" id="PF13809">
    <property type="entry name" value="Tubulin_2"/>
    <property type="match status" value="1"/>
</dbReference>
<organism evidence="1 2">
    <name type="scientific">Bacteroides intestinalis</name>
    <dbReference type="NCBI Taxonomy" id="329854"/>
    <lineage>
        <taxon>Bacteria</taxon>
        <taxon>Pseudomonadati</taxon>
        <taxon>Bacteroidota</taxon>
        <taxon>Bacteroidia</taxon>
        <taxon>Bacteroidales</taxon>
        <taxon>Bacteroidaceae</taxon>
        <taxon>Bacteroides</taxon>
    </lineage>
</organism>
<evidence type="ECO:0008006" key="3">
    <source>
        <dbReference type="Google" id="ProtNLM"/>
    </source>
</evidence>